<evidence type="ECO:0000313" key="7">
    <source>
        <dbReference type="Proteomes" id="UP000068067"/>
    </source>
</evidence>
<keyword evidence="7" id="KW-1185">Reference proteome</keyword>
<dbReference type="SMART" id="SM00849">
    <property type="entry name" value="Lactamase_B"/>
    <property type="match status" value="1"/>
</dbReference>
<feature type="domain" description="Metallo-beta-lactamase" evidence="5">
    <location>
        <begin position="12"/>
        <end position="194"/>
    </location>
</feature>
<dbReference type="SUPFAM" id="SSF56281">
    <property type="entry name" value="Metallo-hydrolase/oxidoreductase"/>
    <property type="match status" value="1"/>
</dbReference>
<keyword evidence="2" id="KW-0479">Metal-binding</keyword>
<evidence type="ECO:0000256" key="1">
    <source>
        <dbReference type="ARBA" id="ARBA00001947"/>
    </source>
</evidence>
<proteinExistence type="predicted"/>
<dbReference type="Gene3D" id="3.60.15.10">
    <property type="entry name" value="Ribonuclease Z/Hydroxyacylglutathione hydrolase-like"/>
    <property type="match status" value="1"/>
</dbReference>
<evidence type="ECO:0000256" key="4">
    <source>
        <dbReference type="ARBA" id="ARBA00022833"/>
    </source>
</evidence>
<dbReference type="EMBL" id="CP009220">
    <property type="protein sequence ID" value="ALC06053.1"/>
    <property type="molecule type" value="Genomic_DNA"/>
</dbReference>
<keyword evidence="3 6" id="KW-0378">Hydrolase</keyword>
<dbReference type="CDD" id="cd06262">
    <property type="entry name" value="metallo-hydrolase-like_MBL-fold"/>
    <property type="match status" value="1"/>
</dbReference>
<accession>A0A0M3Q9R5</accession>
<dbReference type="InterPro" id="IPR001279">
    <property type="entry name" value="Metallo-B-lactamas"/>
</dbReference>
<evidence type="ECO:0000313" key="6">
    <source>
        <dbReference type="EMBL" id="ALC06053.1"/>
    </source>
</evidence>
<dbReference type="Pfam" id="PF00753">
    <property type="entry name" value="Lactamase_B"/>
    <property type="match status" value="1"/>
</dbReference>
<evidence type="ECO:0000259" key="5">
    <source>
        <dbReference type="SMART" id="SM00849"/>
    </source>
</evidence>
<dbReference type="AlphaFoldDB" id="A0A0M3Q9R5"/>
<dbReference type="OrthoDB" id="9802991at2"/>
<gene>
    <name evidence="6" type="ORF">CDES_08240</name>
</gene>
<dbReference type="KEGG" id="cdx:CDES_08240"/>
<keyword evidence="4" id="KW-0862">Zinc</keyword>
<dbReference type="InterPro" id="IPR051453">
    <property type="entry name" value="MBL_Glyoxalase_II"/>
</dbReference>
<dbReference type="InterPro" id="IPR036866">
    <property type="entry name" value="RibonucZ/Hydroxyglut_hydro"/>
</dbReference>
<reference evidence="6 7" key="1">
    <citation type="submission" date="2014-08" db="EMBL/GenBank/DDBJ databases">
        <title>Complete genome sequence of Corynebacterium deserti GIMN1.010 (=DSM 45689), isolated from desert sand in western China.</title>
        <authorList>
            <person name="Ruckert C."/>
            <person name="Albersmeier A."/>
            <person name="Kalinowski J."/>
        </authorList>
    </citation>
    <scope>NUCLEOTIDE SEQUENCE [LARGE SCALE GENOMIC DNA]</scope>
    <source>
        <strain evidence="6 7">GIMN1.010</strain>
    </source>
</reference>
<dbReference type="PANTHER" id="PTHR46233:SF3">
    <property type="entry name" value="HYDROXYACYLGLUTATHIONE HYDROLASE GLOC"/>
    <property type="match status" value="1"/>
</dbReference>
<dbReference type="GO" id="GO:0016787">
    <property type="term" value="F:hydrolase activity"/>
    <property type="evidence" value="ECO:0007669"/>
    <property type="project" value="UniProtKB-KW"/>
</dbReference>
<name>A0A0M3Q9R5_9CORY</name>
<sequence>MEILGFAAGPYKTNCYVVRGEQEVAIIDPGMHAHDDLVEYITTNNLTVDKIVLTHGHIDHTRDAGAVAKRFNAPVYIHPDDAFFLEAYKGSGTKTAMLFDADNMVSPPPELLHDLVDGETITLAGEAFTLAHAPGHSPGCTLLIGEEYCFSGDVLFKGSIGRTDFDWSDPDVMNESLRNVVLKLDDSLQVLPGHGPVTTMRAERTSNPFLLALQS</sequence>
<dbReference type="STRING" id="931089.CDES_08240"/>
<dbReference type="PATRIC" id="fig|931089.4.peg.1663"/>
<organism evidence="6 7">
    <name type="scientific">Corynebacterium deserti GIMN1.010</name>
    <dbReference type="NCBI Taxonomy" id="931089"/>
    <lineage>
        <taxon>Bacteria</taxon>
        <taxon>Bacillati</taxon>
        <taxon>Actinomycetota</taxon>
        <taxon>Actinomycetes</taxon>
        <taxon>Mycobacteriales</taxon>
        <taxon>Corynebacteriaceae</taxon>
        <taxon>Corynebacterium</taxon>
    </lineage>
</organism>
<protein>
    <submittedName>
        <fullName evidence="6">Zn-dependent hydrolase</fullName>
    </submittedName>
</protein>
<dbReference type="Proteomes" id="UP000068067">
    <property type="component" value="Chromosome"/>
</dbReference>
<dbReference type="RefSeq" id="WP_053545047.1">
    <property type="nucleotide sequence ID" value="NZ_CP009220.1"/>
</dbReference>
<comment type="cofactor">
    <cofactor evidence="1">
        <name>Zn(2+)</name>
        <dbReference type="ChEBI" id="CHEBI:29105"/>
    </cofactor>
</comment>
<evidence type="ECO:0000256" key="3">
    <source>
        <dbReference type="ARBA" id="ARBA00022801"/>
    </source>
</evidence>
<dbReference type="GO" id="GO:0046872">
    <property type="term" value="F:metal ion binding"/>
    <property type="evidence" value="ECO:0007669"/>
    <property type="project" value="UniProtKB-KW"/>
</dbReference>
<evidence type="ECO:0000256" key="2">
    <source>
        <dbReference type="ARBA" id="ARBA00022723"/>
    </source>
</evidence>
<dbReference type="PANTHER" id="PTHR46233">
    <property type="entry name" value="HYDROXYACYLGLUTATHIONE HYDROLASE GLOC"/>
    <property type="match status" value="1"/>
</dbReference>